<evidence type="ECO:0000313" key="1">
    <source>
        <dbReference type="EMBL" id="OSX75801.1"/>
    </source>
</evidence>
<sequence length="152" mass="16090">MAPHGFREGNDELWRVPAVNVLQVYGAPRSAALEAPHDAADASAQQGLLAALLPPPDPTPRPARNCGLAGRGAAHLLDAATLIAEAWEKVTPTSVFHCWLKSNILPVVMSASLTASRGEYRQGFGSVESDLDEVLALMRGTSLEREVIGGAR</sequence>
<protein>
    <submittedName>
        <fullName evidence="1">Uncharacterized protein</fullName>
    </submittedName>
</protein>
<dbReference type="AlphaFoldDB" id="A0A1X6P4J6"/>
<evidence type="ECO:0000313" key="2">
    <source>
        <dbReference type="Proteomes" id="UP000218209"/>
    </source>
</evidence>
<gene>
    <name evidence="1" type="ORF">BU14_0219s0001</name>
</gene>
<dbReference type="Proteomes" id="UP000218209">
    <property type="component" value="Unassembled WGS sequence"/>
</dbReference>
<dbReference type="OrthoDB" id="125347at2759"/>
<name>A0A1X6P4J6_PORUM</name>
<keyword evidence="2" id="KW-1185">Reference proteome</keyword>
<dbReference type="EMBL" id="KV918889">
    <property type="protein sequence ID" value="OSX75801.1"/>
    <property type="molecule type" value="Genomic_DNA"/>
</dbReference>
<accession>A0A1X6P4J6</accession>
<proteinExistence type="predicted"/>
<organism evidence="1 2">
    <name type="scientific">Porphyra umbilicalis</name>
    <name type="common">Purple laver</name>
    <name type="synonym">Red alga</name>
    <dbReference type="NCBI Taxonomy" id="2786"/>
    <lineage>
        <taxon>Eukaryota</taxon>
        <taxon>Rhodophyta</taxon>
        <taxon>Bangiophyceae</taxon>
        <taxon>Bangiales</taxon>
        <taxon>Bangiaceae</taxon>
        <taxon>Porphyra</taxon>
    </lineage>
</organism>
<reference evidence="1 2" key="1">
    <citation type="submission" date="2017-03" db="EMBL/GenBank/DDBJ databases">
        <title>WGS assembly of Porphyra umbilicalis.</title>
        <authorList>
            <person name="Brawley S.H."/>
            <person name="Blouin N.A."/>
            <person name="Ficko-Blean E."/>
            <person name="Wheeler G.L."/>
            <person name="Lohr M."/>
            <person name="Goodson H.V."/>
            <person name="Jenkins J.W."/>
            <person name="Blaby-Haas C.E."/>
            <person name="Helliwell K.E."/>
            <person name="Chan C."/>
            <person name="Marriage T."/>
            <person name="Bhattacharya D."/>
            <person name="Klein A.S."/>
            <person name="Badis Y."/>
            <person name="Brodie J."/>
            <person name="Cao Y."/>
            <person name="Collen J."/>
            <person name="Dittami S.M."/>
            <person name="Gachon C.M."/>
            <person name="Green B.R."/>
            <person name="Karpowicz S."/>
            <person name="Kim J.W."/>
            <person name="Kudahl U."/>
            <person name="Lin S."/>
            <person name="Michel G."/>
            <person name="Mittag M."/>
            <person name="Olson B.J."/>
            <person name="Pangilinan J."/>
            <person name="Peng Y."/>
            <person name="Qiu H."/>
            <person name="Shu S."/>
            <person name="Singer J.T."/>
            <person name="Smith A.G."/>
            <person name="Sprecher B.N."/>
            <person name="Wagner V."/>
            <person name="Wang W."/>
            <person name="Wang Z.-Y."/>
            <person name="Yan J."/>
            <person name="Yarish C."/>
            <person name="Zoeuner-Riek S."/>
            <person name="Zhuang Y."/>
            <person name="Zou Y."/>
            <person name="Lindquist E.A."/>
            <person name="Grimwood J."/>
            <person name="Barry K."/>
            <person name="Rokhsar D.S."/>
            <person name="Schmutz J."/>
            <person name="Stiller J.W."/>
            <person name="Grossman A.R."/>
            <person name="Prochnik S.E."/>
        </authorList>
    </citation>
    <scope>NUCLEOTIDE SEQUENCE [LARGE SCALE GENOMIC DNA]</scope>
    <source>
        <strain evidence="1">4086291</strain>
    </source>
</reference>